<dbReference type="OrthoDB" id="4196772at2"/>
<organism evidence="3 4">
    <name type="scientific">Arthrobacter cheniae</name>
    <dbReference type="NCBI Taxonomy" id="1258888"/>
    <lineage>
        <taxon>Bacteria</taxon>
        <taxon>Bacillati</taxon>
        <taxon>Actinomycetota</taxon>
        <taxon>Actinomycetes</taxon>
        <taxon>Micrococcales</taxon>
        <taxon>Micrococcaceae</taxon>
        <taxon>Arthrobacter</taxon>
    </lineage>
</organism>
<sequence>MSVLTPSESARQVPAHPASGSLRRPSLIAGSALLLMTVFSIYGVFGPVETLVTAGDPSRTAVDVAASETLFRSGIACLIIVVILDVIVAAALFEVFASVNRAVSMTAAWFRLAYSAVFLVAIVQLLEVPVLLGKGEQMLLAVESFNRIWDIGLVLFAVHLLLVGYLAFRSGFMAKIFGILLGIAGLGYLADGFGAVLAPDLTIGVARFVFIGEVALIFWLLIKGLRTTVGPIMKEQQLLAGAPTRPAGVPDA</sequence>
<feature type="transmembrane region" description="Helical" evidence="2">
    <location>
        <begin position="27"/>
        <end position="45"/>
    </location>
</feature>
<feature type="transmembrane region" description="Helical" evidence="2">
    <location>
        <begin position="148"/>
        <end position="168"/>
    </location>
</feature>
<dbReference type="EMBL" id="QZVT01000001">
    <property type="protein sequence ID" value="RJT82906.1"/>
    <property type="molecule type" value="Genomic_DNA"/>
</dbReference>
<protein>
    <submittedName>
        <fullName evidence="3">DUF4386 domain-containing protein</fullName>
    </submittedName>
</protein>
<dbReference type="AlphaFoldDB" id="A0A3A5MH51"/>
<evidence type="ECO:0000256" key="1">
    <source>
        <dbReference type="SAM" id="MobiDB-lite"/>
    </source>
</evidence>
<feature type="transmembrane region" description="Helical" evidence="2">
    <location>
        <begin position="108"/>
        <end position="128"/>
    </location>
</feature>
<gene>
    <name evidence="3" type="ORF">D6T63_00090</name>
</gene>
<proteinExistence type="predicted"/>
<dbReference type="RefSeq" id="WP_120147013.1">
    <property type="nucleotide sequence ID" value="NZ_QZVT01000001.1"/>
</dbReference>
<dbReference type="Pfam" id="PF14329">
    <property type="entry name" value="DUF4386"/>
    <property type="match status" value="1"/>
</dbReference>
<keyword evidence="2" id="KW-0812">Transmembrane</keyword>
<evidence type="ECO:0000313" key="4">
    <source>
        <dbReference type="Proteomes" id="UP000272560"/>
    </source>
</evidence>
<dbReference type="InterPro" id="IPR025495">
    <property type="entry name" value="DUF4386"/>
</dbReference>
<name>A0A3A5MH51_9MICC</name>
<comment type="caution">
    <text evidence="3">The sequence shown here is derived from an EMBL/GenBank/DDBJ whole genome shotgun (WGS) entry which is preliminary data.</text>
</comment>
<keyword evidence="2" id="KW-1133">Transmembrane helix</keyword>
<accession>A0A3A5MH51</accession>
<feature type="transmembrane region" description="Helical" evidence="2">
    <location>
        <begin position="73"/>
        <end position="96"/>
    </location>
</feature>
<feature type="transmembrane region" description="Helical" evidence="2">
    <location>
        <begin position="204"/>
        <end position="222"/>
    </location>
</feature>
<dbReference type="Proteomes" id="UP000272560">
    <property type="component" value="Unassembled WGS sequence"/>
</dbReference>
<feature type="region of interest" description="Disordered" evidence="1">
    <location>
        <begin position="1"/>
        <end position="21"/>
    </location>
</feature>
<keyword evidence="2" id="KW-0472">Membrane</keyword>
<reference evidence="3 4" key="1">
    <citation type="submission" date="2018-09" db="EMBL/GenBank/DDBJ databases">
        <title>Novel species of Arthrobacter.</title>
        <authorList>
            <person name="Liu Q."/>
            <person name="Xin Y.-H."/>
        </authorList>
    </citation>
    <scope>NUCLEOTIDE SEQUENCE [LARGE SCALE GENOMIC DNA]</scope>
    <source>
        <strain evidence="3 4">Hz2</strain>
    </source>
</reference>
<evidence type="ECO:0000256" key="2">
    <source>
        <dbReference type="SAM" id="Phobius"/>
    </source>
</evidence>
<feature type="transmembrane region" description="Helical" evidence="2">
    <location>
        <begin position="177"/>
        <end position="198"/>
    </location>
</feature>
<feature type="compositionally biased region" description="Polar residues" evidence="1">
    <location>
        <begin position="1"/>
        <end position="10"/>
    </location>
</feature>
<evidence type="ECO:0000313" key="3">
    <source>
        <dbReference type="EMBL" id="RJT82906.1"/>
    </source>
</evidence>
<keyword evidence="4" id="KW-1185">Reference proteome</keyword>